<reference evidence="1 2" key="1">
    <citation type="journal article" date="2020" name="bioRxiv">
        <title>Whole genome comparisons of ergot fungi reveals the divergence and evolution of species within the genus Claviceps are the result of varying mechanisms driving genome evolution and host range expansion.</title>
        <authorList>
            <person name="Wyka S.A."/>
            <person name="Mondo S.J."/>
            <person name="Liu M."/>
            <person name="Dettman J."/>
            <person name="Nalam V."/>
            <person name="Broders K.D."/>
        </authorList>
    </citation>
    <scope>NUCLEOTIDE SEQUENCE [LARGE SCALE GENOMIC DNA]</scope>
    <source>
        <strain evidence="1 2">CCC 1485</strain>
    </source>
</reference>
<sequence>MYEFAHSDKHHSSNSVGRLNTGQWLKILLRLGNKRLNARSTCRRTITETSVPGLPAELHGTESEVLYFASKGSKVELIRRD</sequence>
<dbReference type="AlphaFoldDB" id="A0A9P7SIH2"/>
<gene>
    <name evidence="1" type="ORF">E4U60_007890</name>
</gene>
<keyword evidence="2" id="KW-1185">Reference proteome</keyword>
<accession>A0A9P7SIH2</accession>
<organism evidence="1 2">
    <name type="scientific">Claviceps pazoutovae</name>
    <dbReference type="NCBI Taxonomy" id="1649127"/>
    <lineage>
        <taxon>Eukaryota</taxon>
        <taxon>Fungi</taxon>
        <taxon>Dikarya</taxon>
        <taxon>Ascomycota</taxon>
        <taxon>Pezizomycotina</taxon>
        <taxon>Sordariomycetes</taxon>
        <taxon>Hypocreomycetidae</taxon>
        <taxon>Hypocreales</taxon>
        <taxon>Clavicipitaceae</taxon>
        <taxon>Claviceps</taxon>
    </lineage>
</organism>
<proteinExistence type="predicted"/>
<comment type="caution">
    <text evidence="1">The sequence shown here is derived from an EMBL/GenBank/DDBJ whole genome shotgun (WGS) entry which is preliminary data.</text>
</comment>
<dbReference type="Proteomes" id="UP000706124">
    <property type="component" value="Unassembled WGS sequence"/>
</dbReference>
<name>A0A9P7SIH2_9HYPO</name>
<evidence type="ECO:0000313" key="2">
    <source>
        <dbReference type="Proteomes" id="UP000706124"/>
    </source>
</evidence>
<dbReference type="EMBL" id="SRPO01000096">
    <property type="protein sequence ID" value="KAG5941424.1"/>
    <property type="molecule type" value="Genomic_DNA"/>
</dbReference>
<protein>
    <submittedName>
        <fullName evidence="1">Uncharacterized protein</fullName>
    </submittedName>
</protein>
<evidence type="ECO:0000313" key="1">
    <source>
        <dbReference type="EMBL" id="KAG5941424.1"/>
    </source>
</evidence>